<evidence type="ECO:0000256" key="12">
    <source>
        <dbReference type="SAM" id="Phobius"/>
    </source>
</evidence>
<comment type="caution">
    <text evidence="14">The sequence shown here is derived from an EMBL/GenBank/DDBJ whole genome shotgun (WGS) entry which is preliminary data.</text>
</comment>
<dbReference type="GO" id="GO:0005249">
    <property type="term" value="F:voltage-gated potassium channel activity"/>
    <property type="evidence" value="ECO:0007669"/>
    <property type="project" value="InterPro"/>
</dbReference>
<dbReference type="InterPro" id="IPR014710">
    <property type="entry name" value="RmlC-like_jellyroll"/>
</dbReference>
<dbReference type="EMBL" id="LGRX02010013">
    <property type="protein sequence ID" value="KAK3271093.1"/>
    <property type="molecule type" value="Genomic_DNA"/>
</dbReference>
<evidence type="ECO:0000256" key="2">
    <source>
        <dbReference type="ARBA" id="ARBA00022448"/>
    </source>
</evidence>
<dbReference type="Gene3D" id="2.60.120.10">
    <property type="entry name" value="Jelly Rolls"/>
    <property type="match status" value="1"/>
</dbReference>
<protein>
    <recommendedName>
        <fullName evidence="13">Cyclic nucleotide-binding domain-containing protein</fullName>
    </recommendedName>
</protein>
<dbReference type="InterPro" id="IPR050818">
    <property type="entry name" value="KCNH_animal-type"/>
</dbReference>
<dbReference type="SUPFAM" id="SSF81324">
    <property type="entry name" value="Voltage-gated potassium channels"/>
    <property type="match status" value="1"/>
</dbReference>
<dbReference type="InterPro" id="IPR005821">
    <property type="entry name" value="Ion_trans_dom"/>
</dbReference>
<dbReference type="SUPFAM" id="SSF51206">
    <property type="entry name" value="cAMP-binding domain-like"/>
    <property type="match status" value="1"/>
</dbReference>
<evidence type="ECO:0000256" key="5">
    <source>
        <dbReference type="ARBA" id="ARBA00022826"/>
    </source>
</evidence>
<feature type="domain" description="Cyclic nucleotide-binding" evidence="13">
    <location>
        <begin position="460"/>
        <end position="505"/>
    </location>
</feature>
<feature type="transmembrane region" description="Helical" evidence="12">
    <location>
        <begin position="168"/>
        <end position="192"/>
    </location>
</feature>
<evidence type="ECO:0000256" key="9">
    <source>
        <dbReference type="ARBA" id="ARBA00023065"/>
    </source>
</evidence>
<evidence type="ECO:0000256" key="7">
    <source>
        <dbReference type="ARBA" id="ARBA00022958"/>
    </source>
</evidence>
<name>A0AAE0G404_9CHLO</name>
<dbReference type="Pfam" id="PF00520">
    <property type="entry name" value="Ion_trans"/>
    <property type="match status" value="1"/>
</dbReference>
<keyword evidence="3" id="KW-0633">Potassium transport</keyword>
<evidence type="ECO:0000256" key="4">
    <source>
        <dbReference type="ARBA" id="ARBA00022692"/>
    </source>
</evidence>
<dbReference type="InterPro" id="IPR003938">
    <property type="entry name" value="K_chnl_volt-dep_EAG/ELK/ERG"/>
</dbReference>
<evidence type="ECO:0000313" key="15">
    <source>
        <dbReference type="Proteomes" id="UP001190700"/>
    </source>
</evidence>
<dbReference type="GO" id="GO:0005886">
    <property type="term" value="C:plasma membrane"/>
    <property type="evidence" value="ECO:0007669"/>
    <property type="project" value="TreeGrafter"/>
</dbReference>
<keyword evidence="7" id="KW-0630">Potassium</keyword>
<sequence>MPIGAFGTEQPKSIREVAKTEVAFPQDSINSISSCDISIPAKPTRILSDKIDCTERESRAENRKTVLLSKSIKARGTFVPILQSQGRTRPPELAHLPILEDDDAKEECPSGDRAIQDGVINPKSALIRRWDNLGLVLLTYVALVTPFEVGFVLTHYKFLYLINRLMDTYFLLDIILAFRMGYLDLYTGCWVFNAREIRKRYLRTWFVVDLVSTVPLDVILSWWLDSDELDALKILKCIRIIRLLKVLRILRAGRIFQRIEEYLEIDYFLLSVLKHALTVVVQSHWTACIFGMLEAMQSNKTNWMTVYFCDEPLDEDCNPRETESHLTVYIAALYWSVCTFTTVGYGDMYATNTEERLVVMVVMIIGAFQYGYIIGAVSSSLLTANAKKMKQVLLLNELKGFIEEGRLPSTVKDSLFDYFKSRMLVSDVNSYHAVLQFLSPQLRGEVVTMLDSRWLKMIPLFKGIPIALTMELAMSLRQETFAVNELVFTTGAFANHMYIIKKGMVMYHGRIFSKHSTLLADCLYRRTLLRSSCLTLTFTDIWYVSRDRMLHMLGDYPAINENFRLSSLRSTIQHEIRAYSKACYLSSIRPVGAPLTAAAARASKIKEEREGRTVPAFNTAFAGLYKGGSLPENDYRVQWYLEKIALQTCVSLWVDTPDALIYVKLIQMHWRAALERRRERLGNPMEILERSLREMSIYSRRFQNTKTEALKKRHARVAKLAVRMEHIANKLSIPLDHPRSHKL</sequence>
<keyword evidence="4 12" id="KW-0812">Transmembrane</keyword>
<dbReference type="Proteomes" id="UP001190700">
    <property type="component" value="Unassembled WGS sequence"/>
</dbReference>
<keyword evidence="9" id="KW-0406">Ion transport</keyword>
<keyword evidence="10 12" id="KW-0472">Membrane</keyword>
<feature type="transmembrane region" description="Helical" evidence="12">
    <location>
        <begin position="326"/>
        <end position="345"/>
    </location>
</feature>
<dbReference type="PANTHER" id="PTHR10217:SF435">
    <property type="entry name" value="POTASSIUM VOLTAGE-GATED CHANNEL PROTEIN EAG"/>
    <property type="match status" value="1"/>
</dbReference>
<dbReference type="PANTHER" id="PTHR10217">
    <property type="entry name" value="VOLTAGE AND LIGAND GATED POTASSIUM CHANNEL"/>
    <property type="match status" value="1"/>
</dbReference>
<evidence type="ECO:0000259" key="13">
    <source>
        <dbReference type="PROSITE" id="PS50042"/>
    </source>
</evidence>
<keyword evidence="8 12" id="KW-1133">Transmembrane helix</keyword>
<accession>A0AAE0G404</accession>
<dbReference type="Gene3D" id="1.10.287.70">
    <property type="match status" value="1"/>
</dbReference>
<dbReference type="PRINTS" id="PR01463">
    <property type="entry name" value="EAGCHANLFMLY"/>
</dbReference>
<dbReference type="InterPro" id="IPR000595">
    <property type="entry name" value="cNMP-bd_dom"/>
</dbReference>
<dbReference type="PROSITE" id="PS50042">
    <property type="entry name" value="CNMP_BINDING_3"/>
    <property type="match status" value="1"/>
</dbReference>
<evidence type="ECO:0000256" key="1">
    <source>
        <dbReference type="ARBA" id="ARBA00004141"/>
    </source>
</evidence>
<evidence type="ECO:0000256" key="6">
    <source>
        <dbReference type="ARBA" id="ARBA00022882"/>
    </source>
</evidence>
<organism evidence="14 15">
    <name type="scientific">Cymbomonas tetramitiformis</name>
    <dbReference type="NCBI Taxonomy" id="36881"/>
    <lineage>
        <taxon>Eukaryota</taxon>
        <taxon>Viridiplantae</taxon>
        <taxon>Chlorophyta</taxon>
        <taxon>Pyramimonadophyceae</taxon>
        <taxon>Pyramimonadales</taxon>
        <taxon>Pyramimonadaceae</taxon>
        <taxon>Cymbomonas</taxon>
    </lineage>
</organism>
<evidence type="ECO:0000256" key="3">
    <source>
        <dbReference type="ARBA" id="ARBA00022538"/>
    </source>
</evidence>
<keyword evidence="2" id="KW-0813">Transport</keyword>
<dbReference type="FunFam" id="1.10.287.70:FF:000123">
    <property type="entry name" value="Potassium channel KAT3"/>
    <property type="match status" value="1"/>
</dbReference>
<comment type="subcellular location">
    <subcellularLocation>
        <location evidence="1">Membrane</location>
        <topology evidence="1">Multi-pass membrane protein</topology>
    </subcellularLocation>
</comment>
<dbReference type="GO" id="GO:0042391">
    <property type="term" value="P:regulation of membrane potential"/>
    <property type="evidence" value="ECO:0007669"/>
    <property type="project" value="TreeGrafter"/>
</dbReference>
<keyword evidence="5" id="KW-0631">Potassium channel</keyword>
<keyword evidence="11" id="KW-0407">Ion channel</keyword>
<keyword evidence="6" id="KW-0851">Voltage-gated channel</keyword>
<reference evidence="14 15" key="1">
    <citation type="journal article" date="2015" name="Genome Biol. Evol.">
        <title>Comparative Genomics of a Bacterivorous Green Alga Reveals Evolutionary Causalities and Consequences of Phago-Mixotrophic Mode of Nutrition.</title>
        <authorList>
            <person name="Burns J.A."/>
            <person name="Paasch A."/>
            <person name="Narechania A."/>
            <person name="Kim E."/>
        </authorList>
    </citation>
    <scope>NUCLEOTIDE SEQUENCE [LARGE SCALE GENOMIC DNA]</scope>
    <source>
        <strain evidence="14 15">PLY_AMNH</strain>
    </source>
</reference>
<gene>
    <name evidence="14" type="ORF">CYMTET_20537</name>
</gene>
<dbReference type="AlphaFoldDB" id="A0AAE0G404"/>
<dbReference type="GO" id="GO:0034702">
    <property type="term" value="C:monoatomic ion channel complex"/>
    <property type="evidence" value="ECO:0007669"/>
    <property type="project" value="UniProtKB-KW"/>
</dbReference>
<evidence type="ECO:0000256" key="10">
    <source>
        <dbReference type="ARBA" id="ARBA00023136"/>
    </source>
</evidence>
<evidence type="ECO:0000313" key="14">
    <source>
        <dbReference type="EMBL" id="KAK3271093.1"/>
    </source>
</evidence>
<evidence type="ECO:0000256" key="8">
    <source>
        <dbReference type="ARBA" id="ARBA00022989"/>
    </source>
</evidence>
<dbReference type="InterPro" id="IPR018490">
    <property type="entry name" value="cNMP-bd_dom_sf"/>
</dbReference>
<keyword evidence="15" id="KW-1185">Reference proteome</keyword>
<proteinExistence type="predicted"/>
<feature type="transmembrane region" description="Helical" evidence="12">
    <location>
        <begin position="133"/>
        <end position="156"/>
    </location>
</feature>
<feature type="transmembrane region" description="Helical" evidence="12">
    <location>
        <begin position="357"/>
        <end position="382"/>
    </location>
</feature>
<evidence type="ECO:0000256" key="11">
    <source>
        <dbReference type="ARBA" id="ARBA00023303"/>
    </source>
</evidence>